<dbReference type="AlphaFoldDB" id="A0A0C9TW55"/>
<sequence length="175" mass="19943">MQPPSLQCLAIEYSGPAGNQWKSGLESIILGELQELELSYMGVLMSSRFWTAFIPKISMLDDFMDASNSRFKNVEFLRLKGIQCSVSEAIRFLEASSKVQVLHVNFHETSICIRHVLRLGSLLHSLHTLEVIGLNLSDIRLLLEDRKHCARPIKKLRLTITVEEPIEIFVEMEMS</sequence>
<keyword evidence="2" id="KW-1185">Reference proteome</keyword>
<accession>A0A0C9TW55</accession>
<reference evidence="1 2" key="1">
    <citation type="submission" date="2014-06" db="EMBL/GenBank/DDBJ databases">
        <title>Evolutionary Origins and Diversification of the Mycorrhizal Mutualists.</title>
        <authorList>
            <consortium name="DOE Joint Genome Institute"/>
            <consortium name="Mycorrhizal Genomics Consortium"/>
            <person name="Kohler A."/>
            <person name="Kuo A."/>
            <person name="Nagy L.G."/>
            <person name="Floudas D."/>
            <person name="Copeland A."/>
            <person name="Barry K.W."/>
            <person name="Cichocki N."/>
            <person name="Veneault-Fourrey C."/>
            <person name="LaButti K."/>
            <person name="Lindquist E.A."/>
            <person name="Lipzen A."/>
            <person name="Lundell T."/>
            <person name="Morin E."/>
            <person name="Murat C."/>
            <person name="Riley R."/>
            <person name="Ohm R."/>
            <person name="Sun H."/>
            <person name="Tunlid A."/>
            <person name="Henrissat B."/>
            <person name="Grigoriev I.V."/>
            <person name="Hibbett D.S."/>
            <person name="Martin F."/>
        </authorList>
    </citation>
    <scope>NUCLEOTIDE SEQUENCE [LARGE SCALE GENOMIC DNA]</scope>
    <source>
        <strain evidence="1 2">SS14</strain>
    </source>
</reference>
<evidence type="ECO:0000313" key="2">
    <source>
        <dbReference type="Proteomes" id="UP000054279"/>
    </source>
</evidence>
<name>A0A0C9TW55_SPHS4</name>
<dbReference type="HOGENOM" id="CLU_087073_0_0_1"/>
<proteinExistence type="predicted"/>
<dbReference type="EMBL" id="KN837387">
    <property type="protein sequence ID" value="KIJ26039.1"/>
    <property type="molecule type" value="Genomic_DNA"/>
</dbReference>
<evidence type="ECO:0000313" key="1">
    <source>
        <dbReference type="EMBL" id="KIJ26039.1"/>
    </source>
</evidence>
<organism evidence="1 2">
    <name type="scientific">Sphaerobolus stellatus (strain SS14)</name>
    <dbReference type="NCBI Taxonomy" id="990650"/>
    <lineage>
        <taxon>Eukaryota</taxon>
        <taxon>Fungi</taxon>
        <taxon>Dikarya</taxon>
        <taxon>Basidiomycota</taxon>
        <taxon>Agaricomycotina</taxon>
        <taxon>Agaricomycetes</taxon>
        <taxon>Phallomycetidae</taxon>
        <taxon>Geastrales</taxon>
        <taxon>Sphaerobolaceae</taxon>
        <taxon>Sphaerobolus</taxon>
    </lineage>
</organism>
<protein>
    <submittedName>
        <fullName evidence="1">Uncharacterized protein</fullName>
    </submittedName>
</protein>
<dbReference type="Proteomes" id="UP000054279">
    <property type="component" value="Unassembled WGS sequence"/>
</dbReference>
<gene>
    <name evidence="1" type="ORF">M422DRAFT_55708</name>
</gene>